<dbReference type="PANTHER" id="PTHR15503">
    <property type="entry name" value="LDOC1 RELATED"/>
    <property type="match status" value="1"/>
</dbReference>
<comment type="caution">
    <text evidence="1">The sequence shown here is derived from an EMBL/GenBank/DDBJ whole genome shotgun (WGS) entry which is preliminary data.</text>
</comment>
<sequence>MFCQKSRLPWTHFLICSSMRLTLREYRQSQLVCPRCIERLVICRDLSLSMISVNLPLWISPGLPPNREVEFSIDREPGTWAISKSPYRMAPTKLKELKTQLQKLLDKGQIRPSVSPCHILQTMTLTSKRKVIAGVGSLQSFARNVSLLKLGRSNASNTRVDRYKVKSVGRLARKDSLRLTGEKSRVAIVDSRGRTTQQRISHQLLTSKSE</sequence>
<dbReference type="AlphaFoldDB" id="A0AAV3REU8"/>
<organism evidence="1 2">
    <name type="scientific">Lithospermum erythrorhizon</name>
    <name type="common">Purple gromwell</name>
    <name type="synonym">Lithospermum officinale var. erythrorhizon</name>
    <dbReference type="NCBI Taxonomy" id="34254"/>
    <lineage>
        <taxon>Eukaryota</taxon>
        <taxon>Viridiplantae</taxon>
        <taxon>Streptophyta</taxon>
        <taxon>Embryophyta</taxon>
        <taxon>Tracheophyta</taxon>
        <taxon>Spermatophyta</taxon>
        <taxon>Magnoliopsida</taxon>
        <taxon>eudicotyledons</taxon>
        <taxon>Gunneridae</taxon>
        <taxon>Pentapetalae</taxon>
        <taxon>asterids</taxon>
        <taxon>lamiids</taxon>
        <taxon>Boraginales</taxon>
        <taxon>Boraginaceae</taxon>
        <taxon>Boraginoideae</taxon>
        <taxon>Lithospermeae</taxon>
        <taxon>Lithospermum</taxon>
    </lineage>
</organism>
<dbReference type="EMBL" id="BAABME010009055">
    <property type="protein sequence ID" value="GAA0174390.1"/>
    <property type="molecule type" value="Genomic_DNA"/>
</dbReference>
<accession>A0AAV3REU8</accession>
<dbReference type="Proteomes" id="UP001454036">
    <property type="component" value="Unassembled WGS sequence"/>
</dbReference>
<dbReference type="PANTHER" id="PTHR15503:SF45">
    <property type="entry name" value="RNA-DIRECTED DNA POLYMERASE HOMOLOG"/>
    <property type="match status" value="1"/>
</dbReference>
<evidence type="ECO:0000313" key="1">
    <source>
        <dbReference type="EMBL" id="GAA0174390.1"/>
    </source>
</evidence>
<dbReference type="SUPFAM" id="SSF56672">
    <property type="entry name" value="DNA/RNA polymerases"/>
    <property type="match status" value="1"/>
</dbReference>
<gene>
    <name evidence="1" type="ORF">LIER_27788</name>
</gene>
<reference evidence="1 2" key="1">
    <citation type="submission" date="2024-01" db="EMBL/GenBank/DDBJ databases">
        <title>The complete chloroplast genome sequence of Lithospermum erythrorhizon: insights into the phylogenetic relationship among Boraginaceae species and the maternal lineages of purple gromwells.</title>
        <authorList>
            <person name="Okada T."/>
            <person name="Watanabe K."/>
        </authorList>
    </citation>
    <scope>NUCLEOTIDE SEQUENCE [LARGE SCALE GENOMIC DNA]</scope>
</reference>
<proteinExistence type="predicted"/>
<protein>
    <submittedName>
        <fullName evidence="1">Uncharacterized protein</fullName>
    </submittedName>
</protein>
<dbReference type="InterPro" id="IPR043502">
    <property type="entry name" value="DNA/RNA_pol_sf"/>
</dbReference>
<name>A0AAV3REU8_LITER</name>
<keyword evidence="2" id="KW-1185">Reference proteome</keyword>
<dbReference type="InterPro" id="IPR032567">
    <property type="entry name" value="RTL1-rel"/>
</dbReference>
<dbReference type="Gene3D" id="3.10.10.10">
    <property type="entry name" value="HIV Type 1 Reverse Transcriptase, subunit A, domain 1"/>
    <property type="match status" value="1"/>
</dbReference>
<evidence type="ECO:0000313" key="2">
    <source>
        <dbReference type="Proteomes" id="UP001454036"/>
    </source>
</evidence>